<comment type="caution">
    <text evidence="11">The sequence shown here is derived from an EMBL/GenBank/DDBJ whole genome shotgun (WGS) entry which is preliminary data.</text>
</comment>
<evidence type="ECO:0000256" key="2">
    <source>
        <dbReference type="ARBA" id="ARBA00012438"/>
    </source>
</evidence>
<evidence type="ECO:0000256" key="9">
    <source>
        <dbReference type="SAM" id="Phobius"/>
    </source>
</evidence>
<evidence type="ECO:0000256" key="4">
    <source>
        <dbReference type="ARBA" id="ARBA00022679"/>
    </source>
</evidence>
<dbReference type="Gene3D" id="1.20.5.1930">
    <property type="match status" value="1"/>
</dbReference>
<dbReference type="PANTHER" id="PTHR24421:SF10">
    <property type="entry name" value="NITRATE_NITRITE SENSOR PROTEIN NARQ"/>
    <property type="match status" value="1"/>
</dbReference>
<dbReference type="PANTHER" id="PTHR24421">
    <property type="entry name" value="NITRATE/NITRITE SENSOR PROTEIN NARX-RELATED"/>
    <property type="match status" value="1"/>
</dbReference>
<evidence type="ECO:0000256" key="6">
    <source>
        <dbReference type="ARBA" id="ARBA00022777"/>
    </source>
</evidence>
<feature type="transmembrane region" description="Helical" evidence="9">
    <location>
        <begin position="75"/>
        <end position="100"/>
    </location>
</feature>
<dbReference type="EC" id="2.7.13.3" evidence="2"/>
<feature type="transmembrane region" description="Helical" evidence="9">
    <location>
        <begin position="18"/>
        <end position="39"/>
    </location>
</feature>
<keyword evidence="9" id="KW-0472">Membrane</keyword>
<gene>
    <name evidence="11" type="ORF">FVP60_12765</name>
</gene>
<dbReference type="GO" id="GO:0046983">
    <property type="term" value="F:protein dimerization activity"/>
    <property type="evidence" value="ECO:0007669"/>
    <property type="project" value="InterPro"/>
</dbReference>
<dbReference type="GO" id="GO:0016020">
    <property type="term" value="C:membrane"/>
    <property type="evidence" value="ECO:0007669"/>
    <property type="project" value="InterPro"/>
</dbReference>
<accession>A0A5C8HMM6</accession>
<organism evidence="11 12">
    <name type="scientific">Microbacterium mitrae</name>
    <dbReference type="NCBI Taxonomy" id="664640"/>
    <lineage>
        <taxon>Bacteria</taxon>
        <taxon>Bacillati</taxon>
        <taxon>Actinomycetota</taxon>
        <taxon>Actinomycetes</taxon>
        <taxon>Micrococcales</taxon>
        <taxon>Microbacteriaceae</taxon>
        <taxon>Microbacterium</taxon>
    </lineage>
</organism>
<dbReference type="Proteomes" id="UP000321196">
    <property type="component" value="Unassembled WGS sequence"/>
</dbReference>
<dbReference type="AlphaFoldDB" id="A0A5C8HMM6"/>
<keyword evidence="4" id="KW-0808">Transferase</keyword>
<keyword evidence="9" id="KW-0812">Transmembrane</keyword>
<proteinExistence type="predicted"/>
<dbReference type="Pfam" id="PF07730">
    <property type="entry name" value="HisKA_3"/>
    <property type="match status" value="1"/>
</dbReference>
<comment type="catalytic activity">
    <reaction evidence="1">
        <text>ATP + protein L-histidine = ADP + protein N-phospho-L-histidine.</text>
        <dbReference type="EC" id="2.7.13.3"/>
    </reaction>
</comment>
<keyword evidence="9" id="KW-1133">Transmembrane helix</keyword>
<evidence type="ECO:0000256" key="8">
    <source>
        <dbReference type="ARBA" id="ARBA00023012"/>
    </source>
</evidence>
<dbReference type="Gene3D" id="3.30.565.10">
    <property type="entry name" value="Histidine kinase-like ATPase, C-terminal domain"/>
    <property type="match status" value="1"/>
</dbReference>
<dbReference type="EMBL" id="VRSW01000006">
    <property type="protein sequence ID" value="TXK02742.1"/>
    <property type="molecule type" value="Genomic_DNA"/>
</dbReference>
<dbReference type="SUPFAM" id="SSF55874">
    <property type="entry name" value="ATPase domain of HSP90 chaperone/DNA topoisomerase II/histidine kinase"/>
    <property type="match status" value="1"/>
</dbReference>
<evidence type="ECO:0000256" key="1">
    <source>
        <dbReference type="ARBA" id="ARBA00000085"/>
    </source>
</evidence>
<keyword evidence="8" id="KW-0902">Two-component regulatory system</keyword>
<keyword evidence="7" id="KW-0067">ATP-binding</keyword>
<evidence type="ECO:0000313" key="12">
    <source>
        <dbReference type="Proteomes" id="UP000321196"/>
    </source>
</evidence>
<dbReference type="GO" id="GO:0005524">
    <property type="term" value="F:ATP binding"/>
    <property type="evidence" value="ECO:0007669"/>
    <property type="project" value="UniProtKB-KW"/>
</dbReference>
<evidence type="ECO:0000256" key="7">
    <source>
        <dbReference type="ARBA" id="ARBA00022840"/>
    </source>
</evidence>
<dbReference type="InterPro" id="IPR011712">
    <property type="entry name" value="Sig_transdc_His_kin_sub3_dim/P"/>
</dbReference>
<sequence length="399" mass="41635">MSEQAEPRPSGGYRRYRLVVDAVVVVAASALLAALGFGGSWRSFSVVSGDIAPWAPMLTAIPAAVFMLTKRRAPWLSLIGATIVFAIDLLTFGGIGPLLVLLDVLWLAAYQASARGRRGLLWGIGIASAALAGWAILLGETDLPLALVVGAQFGVIFATDYWWAVAMAQANELTELHRQRADDAAAAAERDRAAAVRHEREVMARELHDVVAGHVLAMAIRAEAALSTPPDADADRAALRAIRDAGIDAHAALRSMISVLRRGDGDALSTPSLADLPGILADARRAGLDVAFTSSAVVPPPAVAVEQAIVRVVREALANCARHANGAAVAVALDDGVDGVRVRVVSHGGAPAVSGYASTGWGLSMLRERVTALGGEFRAGPTDRGWVVEAIVPREVVAA</sequence>
<feature type="domain" description="Signal transduction histidine kinase subgroup 3 dimerisation and phosphoacceptor" evidence="10">
    <location>
        <begin position="199"/>
        <end position="263"/>
    </location>
</feature>
<evidence type="ECO:0000313" key="11">
    <source>
        <dbReference type="EMBL" id="TXK02742.1"/>
    </source>
</evidence>
<name>A0A5C8HMM6_9MICO</name>
<dbReference type="InterPro" id="IPR050482">
    <property type="entry name" value="Sensor_HK_TwoCompSys"/>
</dbReference>
<dbReference type="OrthoDB" id="227596at2"/>
<protein>
    <recommendedName>
        <fullName evidence="2">histidine kinase</fullName>
        <ecNumber evidence="2">2.7.13.3</ecNumber>
    </recommendedName>
</protein>
<evidence type="ECO:0000256" key="5">
    <source>
        <dbReference type="ARBA" id="ARBA00022741"/>
    </source>
</evidence>
<feature type="transmembrane region" description="Helical" evidence="9">
    <location>
        <begin position="120"/>
        <end position="138"/>
    </location>
</feature>
<dbReference type="RefSeq" id="WP_147826676.1">
    <property type="nucleotide sequence ID" value="NZ_BAAARG010000005.1"/>
</dbReference>
<reference evidence="11 12" key="1">
    <citation type="submission" date="2019-08" db="EMBL/GenBank/DDBJ databases">
        <authorList>
            <person name="Dong K."/>
        </authorList>
    </citation>
    <scope>NUCLEOTIDE SEQUENCE [LARGE SCALE GENOMIC DNA]</scope>
    <source>
        <strain evidence="11 12">M4-8</strain>
    </source>
</reference>
<evidence type="ECO:0000259" key="10">
    <source>
        <dbReference type="Pfam" id="PF07730"/>
    </source>
</evidence>
<feature type="transmembrane region" description="Helical" evidence="9">
    <location>
        <begin position="51"/>
        <end position="68"/>
    </location>
</feature>
<keyword evidence="5" id="KW-0547">Nucleotide-binding</keyword>
<dbReference type="GO" id="GO:0000155">
    <property type="term" value="F:phosphorelay sensor kinase activity"/>
    <property type="evidence" value="ECO:0007669"/>
    <property type="project" value="InterPro"/>
</dbReference>
<evidence type="ECO:0000256" key="3">
    <source>
        <dbReference type="ARBA" id="ARBA00022553"/>
    </source>
</evidence>
<keyword evidence="3" id="KW-0597">Phosphoprotein</keyword>
<keyword evidence="12" id="KW-1185">Reference proteome</keyword>
<keyword evidence="6 11" id="KW-0418">Kinase</keyword>
<dbReference type="CDD" id="cd16917">
    <property type="entry name" value="HATPase_UhpB-NarQ-NarX-like"/>
    <property type="match status" value="1"/>
</dbReference>
<feature type="transmembrane region" description="Helical" evidence="9">
    <location>
        <begin position="145"/>
        <end position="164"/>
    </location>
</feature>
<dbReference type="InterPro" id="IPR036890">
    <property type="entry name" value="HATPase_C_sf"/>
</dbReference>